<proteinExistence type="predicted"/>
<dbReference type="EMBL" id="CAJJDO010000013">
    <property type="protein sequence ID" value="CAD8144611.1"/>
    <property type="molecule type" value="Genomic_DNA"/>
</dbReference>
<organism evidence="2 3">
    <name type="scientific">Paramecium pentaurelia</name>
    <dbReference type="NCBI Taxonomy" id="43138"/>
    <lineage>
        <taxon>Eukaryota</taxon>
        <taxon>Sar</taxon>
        <taxon>Alveolata</taxon>
        <taxon>Ciliophora</taxon>
        <taxon>Intramacronucleata</taxon>
        <taxon>Oligohymenophorea</taxon>
        <taxon>Peniculida</taxon>
        <taxon>Parameciidae</taxon>
        <taxon>Paramecium</taxon>
    </lineage>
</organism>
<evidence type="ECO:0000259" key="1">
    <source>
        <dbReference type="PROSITE" id="PS50969"/>
    </source>
</evidence>
<dbReference type="PROSITE" id="PS50969">
    <property type="entry name" value="FCP1"/>
    <property type="match status" value="1"/>
</dbReference>
<evidence type="ECO:0000313" key="3">
    <source>
        <dbReference type="Proteomes" id="UP000689195"/>
    </source>
</evidence>
<keyword evidence="3" id="KW-1185">Reference proteome</keyword>
<dbReference type="FunFam" id="3.40.50.1000:FF:000184">
    <property type="entry name" value="Uncharacterized protein"/>
    <property type="match status" value="1"/>
</dbReference>
<reference evidence="2" key="1">
    <citation type="submission" date="2021-01" db="EMBL/GenBank/DDBJ databases">
        <authorList>
            <consortium name="Genoscope - CEA"/>
            <person name="William W."/>
        </authorList>
    </citation>
    <scope>NUCLEOTIDE SEQUENCE</scope>
</reference>
<dbReference type="InterPro" id="IPR011948">
    <property type="entry name" value="Dullard_phosphatase"/>
</dbReference>
<dbReference type="Proteomes" id="UP000689195">
    <property type="component" value="Unassembled WGS sequence"/>
</dbReference>
<dbReference type="InterPro" id="IPR050365">
    <property type="entry name" value="TIM50"/>
</dbReference>
<dbReference type="AlphaFoldDB" id="A0A8S1SSR2"/>
<dbReference type="GO" id="GO:0016791">
    <property type="term" value="F:phosphatase activity"/>
    <property type="evidence" value="ECO:0007669"/>
    <property type="project" value="InterPro"/>
</dbReference>
<gene>
    <name evidence="2" type="ORF">PPENT_87.1.T0130311</name>
</gene>
<dbReference type="CDD" id="cd07521">
    <property type="entry name" value="HAD_FCP1-like"/>
    <property type="match status" value="1"/>
</dbReference>
<accession>A0A8S1SSR2</accession>
<dbReference type="Pfam" id="PF03031">
    <property type="entry name" value="NIF"/>
    <property type="match status" value="1"/>
</dbReference>
<name>A0A8S1SSR2_9CILI</name>
<protein>
    <recommendedName>
        <fullName evidence="1">FCP1 homology domain-containing protein</fullName>
    </recommendedName>
</protein>
<sequence>MIEFSFPQQIAQNVCVINNPQYPLLSYQHSFRQNFNQCRGQTQEKKVPEQPIKQISQPQSNLTEIKQNSLIRIAEKSQITQPNNFGKKKNGNQLSKVVTKMDKNNNNDDIALIGINNKIQNQQNMNQKIQSNRYYIDDLITAFQDETVSFSKLFRDNFANSFNFIPTLKQVQFIQAEDKEIQQKKIKLDPYPQNLKFKKTVIFDLDETLVHCNEDESMASQIVLPITFPTGEKVNAGINIRPFAEKMISLLSEVCEVMIFTASHECYANEVINNLDPQQRVKRRIFRDSCITDENSHYYIKNLEVIDRDLKDIVIVDNASYSFIHHLDNGIPIISFYDDKQDNQLIKLYRFLIQKVLPQDDVRPLLKEYFKLDQIDHFQTIVEAVEKMYCIE</sequence>
<evidence type="ECO:0000313" key="2">
    <source>
        <dbReference type="EMBL" id="CAD8144611.1"/>
    </source>
</evidence>
<dbReference type="PANTHER" id="PTHR12210">
    <property type="entry name" value="DULLARD PROTEIN PHOSPHATASE"/>
    <property type="match status" value="1"/>
</dbReference>
<feature type="domain" description="FCP1 homology" evidence="1">
    <location>
        <begin position="194"/>
        <end position="355"/>
    </location>
</feature>
<dbReference type="SMART" id="SM00577">
    <property type="entry name" value="CPDc"/>
    <property type="match status" value="1"/>
</dbReference>
<dbReference type="InterPro" id="IPR004274">
    <property type="entry name" value="FCP1_dom"/>
</dbReference>
<dbReference type="NCBIfam" id="TIGR02251">
    <property type="entry name" value="HIF-SF_euk"/>
    <property type="match status" value="1"/>
</dbReference>
<comment type="caution">
    <text evidence="2">The sequence shown here is derived from an EMBL/GenBank/DDBJ whole genome shotgun (WGS) entry which is preliminary data.</text>
</comment>
<dbReference type="OrthoDB" id="277011at2759"/>